<organism evidence="5 6">
    <name type="scientific">Idiomarina piscisalsi</name>
    <dbReference type="NCBI Taxonomy" id="1096243"/>
    <lineage>
        <taxon>Bacteria</taxon>
        <taxon>Pseudomonadati</taxon>
        <taxon>Pseudomonadota</taxon>
        <taxon>Gammaproteobacteria</taxon>
        <taxon>Alteromonadales</taxon>
        <taxon>Idiomarinaceae</taxon>
        <taxon>Idiomarina</taxon>
    </lineage>
</organism>
<feature type="domain" description="Polysaccharide export protein N-terminal" evidence="4">
    <location>
        <begin position="118"/>
        <end position="191"/>
    </location>
</feature>
<name>A0A432YRL7_9GAMM</name>
<evidence type="ECO:0000313" key="5">
    <source>
        <dbReference type="EMBL" id="RUO64297.1"/>
    </source>
</evidence>
<feature type="region of interest" description="Disordered" evidence="2">
    <location>
        <begin position="27"/>
        <end position="79"/>
    </location>
</feature>
<dbReference type="PANTHER" id="PTHR33619:SF3">
    <property type="entry name" value="POLYSACCHARIDE EXPORT PROTEIN GFCE-RELATED"/>
    <property type="match status" value="1"/>
</dbReference>
<dbReference type="AlphaFoldDB" id="A0A432YRL7"/>
<proteinExistence type="predicted"/>
<dbReference type="RefSeq" id="WP_126752478.1">
    <property type="nucleotide sequence ID" value="NZ_JBHUMT010000015.1"/>
</dbReference>
<evidence type="ECO:0000259" key="4">
    <source>
        <dbReference type="Pfam" id="PF02563"/>
    </source>
</evidence>
<dbReference type="GO" id="GO:0015159">
    <property type="term" value="F:polysaccharide transmembrane transporter activity"/>
    <property type="evidence" value="ECO:0007669"/>
    <property type="project" value="InterPro"/>
</dbReference>
<dbReference type="EMBL" id="PIQA01000006">
    <property type="protein sequence ID" value="RUO64297.1"/>
    <property type="molecule type" value="Genomic_DNA"/>
</dbReference>
<evidence type="ECO:0000256" key="3">
    <source>
        <dbReference type="SAM" id="SignalP"/>
    </source>
</evidence>
<sequence length="589" mass="64544">MKKLLATITLLIFSVIATAQSLSDLSPQQREQLEQRMSQQGSAANTSAANPQVFSQANQSPLASGQQLPTQSRTNWRTGTYGPVMEEMLSEEDRQAIQPFGAELFTGGFRGLRSDGLNPGYKIMPGDQITLKVWGATEVESVLPVDAQGYVFIPSVGPVKVQGTTAGQLKSVIEGAIRSVYSSDVKVYTNVQGIQPVAVMVTGYVNKPGRYAGVPSDSVLYFLDQAAGIDNELGSYRQIDLIRDGKVIKQFDLYSFLTKGTLKQPQLEEGDTLLVHERGSKVTVYGDVGRSYHYELEEKVATGKDIENLSQLKAGVSHALLVGTRNNGPVADYVTLSQFENVPVKDGDEIAFFADKRPEQIVVQLEGKYLGQSYFVLPKNARLMEFLNTVSIDPKETDYKNISIRRQSVAERQKKALEESLDRLEQTYLGAPSSTAEEASIRAQEAQLISQFVEKARDVKPSGRLVVSNNDQLVDVRLQHGDVITLPARTDSVLVSGEVYVPQSAVYVDNKDVYQYIEGAGGFTNRADDDRILIVRQNGEVVNADNAQLRPGDEILVLPAVSSKNVQLAQSITQILYQIAVATKVALDL</sequence>
<gene>
    <name evidence="5" type="ORF">CWI73_09070</name>
</gene>
<dbReference type="Gene3D" id="3.30.1950.10">
    <property type="entry name" value="wza like domain"/>
    <property type="match status" value="1"/>
</dbReference>
<reference evidence="5 6" key="1">
    <citation type="journal article" date="2011" name="Front. Microbiol.">
        <title>Genomic signatures of strain selection and enhancement in Bacillus atrophaeus var. globigii, a historical biowarfare simulant.</title>
        <authorList>
            <person name="Gibbons H.S."/>
            <person name="Broomall S.M."/>
            <person name="McNew L.A."/>
            <person name="Daligault H."/>
            <person name="Chapman C."/>
            <person name="Bruce D."/>
            <person name="Karavis M."/>
            <person name="Krepps M."/>
            <person name="McGregor P.A."/>
            <person name="Hong C."/>
            <person name="Park K.H."/>
            <person name="Akmal A."/>
            <person name="Feldman A."/>
            <person name="Lin J.S."/>
            <person name="Chang W.E."/>
            <person name="Higgs B.W."/>
            <person name="Demirev P."/>
            <person name="Lindquist J."/>
            <person name="Liem A."/>
            <person name="Fochler E."/>
            <person name="Read T.D."/>
            <person name="Tapia R."/>
            <person name="Johnson S."/>
            <person name="Bishop-Lilly K.A."/>
            <person name="Detter C."/>
            <person name="Han C."/>
            <person name="Sozhamannan S."/>
            <person name="Rosenzweig C.N."/>
            <person name="Skowronski E.W."/>
        </authorList>
    </citation>
    <scope>NUCLEOTIDE SEQUENCE [LARGE SCALE GENOMIC DNA]</scope>
    <source>
        <strain evidence="5 6">TPS4-2</strain>
    </source>
</reference>
<evidence type="ECO:0000313" key="6">
    <source>
        <dbReference type="Proteomes" id="UP000288361"/>
    </source>
</evidence>
<dbReference type="PANTHER" id="PTHR33619">
    <property type="entry name" value="POLYSACCHARIDE EXPORT PROTEIN GFCE-RELATED"/>
    <property type="match status" value="1"/>
</dbReference>
<feature type="signal peptide" evidence="3">
    <location>
        <begin position="1"/>
        <end position="19"/>
    </location>
</feature>
<evidence type="ECO:0000256" key="1">
    <source>
        <dbReference type="ARBA" id="ARBA00022729"/>
    </source>
</evidence>
<dbReference type="InterPro" id="IPR049712">
    <property type="entry name" value="Poly_export"/>
</dbReference>
<dbReference type="Pfam" id="PF02563">
    <property type="entry name" value="Poly_export"/>
    <property type="match status" value="1"/>
</dbReference>
<dbReference type="Proteomes" id="UP000288361">
    <property type="component" value="Unassembled WGS sequence"/>
</dbReference>
<protein>
    <submittedName>
        <fullName evidence="5">Capsid assembly protein</fullName>
    </submittedName>
</protein>
<dbReference type="Gene3D" id="3.10.560.10">
    <property type="entry name" value="Outer membrane lipoprotein wza domain like"/>
    <property type="match status" value="2"/>
</dbReference>
<evidence type="ECO:0000256" key="2">
    <source>
        <dbReference type="SAM" id="MobiDB-lite"/>
    </source>
</evidence>
<feature type="chain" id="PRO_5019551176" evidence="3">
    <location>
        <begin position="20"/>
        <end position="589"/>
    </location>
</feature>
<comment type="caution">
    <text evidence="5">The sequence shown here is derived from an EMBL/GenBank/DDBJ whole genome shotgun (WGS) entry which is preliminary data.</text>
</comment>
<feature type="compositionally biased region" description="Polar residues" evidence="2">
    <location>
        <begin position="27"/>
        <end position="78"/>
    </location>
</feature>
<accession>A0A432YRL7</accession>
<dbReference type="InterPro" id="IPR003715">
    <property type="entry name" value="Poly_export_N"/>
</dbReference>
<keyword evidence="1 3" id="KW-0732">Signal</keyword>